<feature type="transmembrane region" description="Helical" evidence="11">
    <location>
        <begin position="28"/>
        <end position="51"/>
    </location>
</feature>
<feature type="transmembrane region" description="Helical" evidence="11">
    <location>
        <begin position="207"/>
        <end position="231"/>
    </location>
</feature>
<sequence>MKNILEANHTFNTDFYILAFGKSGVTDFVLFSIFLLLYLICLTWNSVIIALINSDTHLQTPMFFFLSNLSLVDISYTSVTVPKLLDIFLTGNNRISSKDCFSQFFFFTGMACTEIFLLTAMSYDRYVAICKSLHYPLLMKKRNCNFIVAGSWASAYSTSLFVTTVASNIPFCGLKVIDQLYCDIKPMLKISCGNTLPFQVVVYFETFLMGICPFVSITLSYIKIISTILAVHRKGKRKKAFSTCTSHLTVIAIFYGTIFFVYMVPTSADFRNVNQIFSALFLVVIPTLNPLIYSLRNNDIKCALRKKCNMLFKSY</sequence>
<gene>
    <name evidence="13" type="ORF">GDO54_006223</name>
</gene>
<keyword evidence="9 10" id="KW-0807">Transducer</keyword>
<keyword evidence="14" id="KW-1185">Reference proteome</keyword>
<dbReference type="PRINTS" id="PR00245">
    <property type="entry name" value="OLFACTORYR"/>
</dbReference>
<dbReference type="InterPro" id="IPR017452">
    <property type="entry name" value="GPCR_Rhodpsn_7TM"/>
</dbReference>
<dbReference type="FunFam" id="1.20.1070.10:FF:000015">
    <property type="entry name" value="Olfactory receptor"/>
    <property type="match status" value="1"/>
</dbReference>
<feature type="transmembrane region" description="Helical" evidence="11">
    <location>
        <begin position="276"/>
        <end position="295"/>
    </location>
</feature>
<name>A0AAV3B3V3_PYXAD</name>
<keyword evidence="3 10" id="KW-0812">Transmembrane</keyword>
<dbReference type="CDD" id="cd13954">
    <property type="entry name" value="7tmA_OR"/>
    <property type="match status" value="1"/>
</dbReference>
<evidence type="ECO:0000256" key="10">
    <source>
        <dbReference type="RuleBase" id="RU000688"/>
    </source>
</evidence>
<evidence type="ECO:0000256" key="11">
    <source>
        <dbReference type="RuleBase" id="RU363047"/>
    </source>
</evidence>
<dbReference type="PROSITE" id="PS50262">
    <property type="entry name" value="G_PROTEIN_RECEP_F1_2"/>
    <property type="match status" value="1"/>
</dbReference>
<feature type="transmembrane region" description="Helical" evidence="11">
    <location>
        <begin position="243"/>
        <end position="264"/>
    </location>
</feature>
<keyword evidence="11" id="KW-0716">Sensory transduction</keyword>
<dbReference type="GO" id="GO:0004930">
    <property type="term" value="F:G protein-coupled receptor activity"/>
    <property type="evidence" value="ECO:0007669"/>
    <property type="project" value="UniProtKB-KW"/>
</dbReference>
<evidence type="ECO:0000256" key="9">
    <source>
        <dbReference type="ARBA" id="ARBA00023224"/>
    </source>
</evidence>
<dbReference type="SUPFAM" id="SSF81321">
    <property type="entry name" value="Family A G protein-coupled receptor-like"/>
    <property type="match status" value="1"/>
</dbReference>
<evidence type="ECO:0000256" key="5">
    <source>
        <dbReference type="ARBA" id="ARBA00022989"/>
    </source>
</evidence>
<comment type="similarity">
    <text evidence="10">Belongs to the G-protein coupled receptor 1 family.</text>
</comment>
<keyword evidence="8 10" id="KW-0675">Receptor</keyword>
<evidence type="ECO:0000256" key="1">
    <source>
        <dbReference type="ARBA" id="ARBA00004651"/>
    </source>
</evidence>
<keyword evidence="2 11" id="KW-1003">Cell membrane</keyword>
<dbReference type="EMBL" id="DYDO01000002">
    <property type="protein sequence ID" value="DBA30210.1"/>
    <property type="molecule type" value="Genomic_DNA"/>
</dbReference>
<accession>A0AAV3B3V3</accession>
<evidence type="ECO:0000313" key="14">
    <source>
        <dbReference type="Proteomes" id="UP001181693"/>
    </source>
</evidence>
<dbReference type="InterPro" id="IPR000725">
    <property type="entry name" value="Olfact_rcpt"/>
</dbReference>
<evidence type="ECO:0000256" key="8">
    <source>
        <dbReference type="ARBA" id="ARBA00023170"/>
    </source>
</evidence>
<feature type="transmembrane region" description="Helical" evidence="11">
    <location>
        <begin position="63"/>
        <end position="81"/>
    </location>
</feature>
<evidence type="ECO:0000256" key="2">
    <source>
        <dbReference type="ARBA" id="ARBA00022475"/>
    </source>
</evidence>
<protein>
    <recommendedName>
        <fullName evidence="11">Olfactory receptor</fullName>
    </recommendedName>
</protein>
<feature type="transmembrane region" description="Helical" evidence="11">
    <location>
        <begin position="144"/>
        <end position="166"/>
    </location>
</feature>
<feature type="domain" description="G-protein coupled receptors family 1 profile" evidence="12">
    <location>
        <begin position="44"/>
        <end position="293"/>
    </location>
</feature>
<keyword evidence="5 11" id="KW-1133">Transmembrane helix</keyword>
<keyword evidence="4 11" id="KW-0552">Olfaction</keyword>
<feature type="transmembrane region" description="Helical" evidence="11">
    <location>
        <begin position="101"/>
        <end position="123"/>
    </location>
</feature>
<evidence type="ECO:0000256" key="7">
    <source>
        <dbReference type="ARBA" id="ARBA00023136"/>
    </source>
</evidence>
<evidence type="ECO:0000313" key="13">
    <source>
        <dbReference type="EMBL" id="DBA30210.1"/>
    </source>
</evidence>
<organism evidence="13 14">
    <name type="scientific">Pyxicephalus adspersus</name>
    <name type="common">African bullfrog</name>
    <dbReference type="NCBI Taxonomy" id="30357"/>
    <lineage>
        <taxon>Eukaryota</taxon>
        <taxon>Metazoa</taxon>
        <taxon>Chordata</taxon>
        <taxon>Craniata</taxon>
        <taxon>Vertebrata</taxon>
        <taxon>Euteleostomi</taxon>
        <taxon>Amphibia</taxon>
        <taxon>Batrachia</taxon>
        <taxon>Anura</taxon>
        <taxon>Neobatrachia</taxon>
        <taxon>Ranoidea</taxon>
        <taxon>Pyxicephalidae</taxon>
        <taxon>Pyxicephalinae</taxon>
        <taxon>Pyxicephalus</taxon>
    </lineage>
</organism>
<dbReference type="PANTHER" id="PTHR26452">
    <property type="entry name" value="OLFACTORY RECEPTOR"/>
    <property type="match status" value="1"/>
</dbReference>
<dbReference type="GO" id="GO:0005886">
    <property type="term" value="C:plasma membrane"/>
    <property type="evidence" value="ECO:0007669"/>
    <property type="project" value="UniProtKB-SubCell"/>
</dbReference>
<dbReference type="InterPro" id="IPR000276">
    <property type="entry name" value="GPCR_Rhodpsn"/>
</dbReference>
<dbReference type="Proteomes" id="UP001181693">
    <property type="component" value="Unassembled WGS sequence"/>
</dbReference>
<dbReference type="Pfam" id="PF13853">
    <property type="entry name" value="7tm_4"/>
    <property type="match status" value="1"/>
</dbReference>
<dbReference type="InterPro" id="IPR050516">
    <property type="entry name" value="Olfactory_GPCR"/>
</dbReference>
<evidence type="ECO:0000256" key="3">
    <source>
        <dbReference type="ARBA" id="ARBA00022692"/>
    </source>
</evidence>
<comment type="subcellular location">
    <subcellularLocation>
        <location evidence="1 11">Cell membrane</location>
        <topology evidence="1 11">Multi-pass membrane protein</topology>
    </subcellularLocation>
</comment>
<comment type="caution">
    <text evidence="13">The sequence shown here is derived from an EMBL/GenBank/DDBJ whole genome shotgun (WGS) entry which is preliminary data.</text>
</comment>
<keyword evidence="7 11" id="KW-0472">Membrane</keyword>
<evidence type="ECO:0000259" key="12">
    <source>
        <dbReference type="PROSITE" id="PS50262"/>
    </source>
</evidence>
<dbReference type="GO" id="GO:0004984">
    <property type="term" value="F:olfactory receptor activity"/>
    <property type="evidence" value="ECO:0007669"/>
    <property type="project" value="InterPro"/>
</dbReference>
<proteinExistence type="inferred from homology"/>
<reference evidence="13" key="1">
    <citation type="thesis" date="2020" institute="ProQuest LLC" country="789 East Eisenhower Parkway, Ann Arbor, MI, USA">
        <title>Comparative Genomics and Chromosome Evolution.</title>
        <authorList>
            <person name="Mudd A.B."/>
        </authorList>
    </citation>
    <scope>NUCLEOTIDE SEQUENCE</scope>
    <source>
        <strain evidence="13">1538</strain>
        <tissue evidence="13">Blood</tissue>
    </source>
</reference>
<evidence type="ECO:0000256" key="4">
    <source>
        <dbReference type="ARBA" id="ARBA00022725"/>
    </source>
</evidence>
<keyword evidence="6 10" id="KW-0297">G-protein coupled receptor</keyword>
<dbReference type="PROSITE" id="PS00237">
    <property type="entry name" value="G_PROTEIN_RECEP_F1_1"/>
    <property type="match status" value="1"/>
</dbReference>
<dbReference type="PRINTS" id="PR00237">
    <property type="entry name" value="GPCRRHODOPSN"/>
</dbReference>
<dbReference type="Gene3D" id="1.20.1070.10">
    <property type="entry name" value="Rhodopsin 7-helix transmembrane proteins"/>
    <property type="match status" value="1"/>
</dbReference>
<dbReference type="AlphaFoldDB" id="A0AAV3B3V3"/>
<evidence type="ECO:0000256" key="6">
    <source>
        <dbReference type="ARBA" id="ARBA00023040"/>
    </source>
</evidence>